<evidence type="ECO:0000256" key="2">
    <source>
        <dbReference type="SAM" id="SignalP"/>
    </source>
</evidence>
<comment type="caution">
    <text evidence="3">The sequence shown here is derived from an EMBL/GenBank/DDBJ whole genome shotgun (WGS) entry which is preliminary data.</text>
</comment>
<feature type="compositionally biased region" description="Low complexity" evidence="1">
    <location>
        <begin position="91"/>
        <end position="113"/>
    </location>
</feature>
<protein>
    <submittedName>
        <fullName evidence="3">Uncharacterized protein</fullName>
    </submittedName>
</protein>
<dbReference type="AlphaFoldDB" id="A0A813XAF8"/>
<gene>
    <name evidence="3" type="ORF">OXX778_LOCUS9494</name>
</gene>
<reference evidence="3" key="1">
    <citation type="submission" date="2021-02" db="EMBL/GenBank/DDBJ databases">
        <authorList>
            <person name="Nowell W R."/>
        </authorList>
    </citation>
    <scope>NUCLEOTIDE SEQUENCE</scope>
    <source>
        <strain evidence="3">Ploen Becks lab</strain>
    </source>
</reference>
<organism evidence="3 4">
    <name type="scientific">Brachionus calyciflorus</name>
    <dbReference type="NCBI Taxonomy" id="104777"/>
    <lineage>
        <taxon>Eukaryota</taxon>
        <taxon>Metazoa</taxon>
        <taxon>Spiralia</taxon>
        <taxon>Gnathifera</taxon>
        <taxon>Rotifera</taxon>
        <taxon>Eurotatoria</taxon>
        <taxon>Monogononta</taxon>
        <taxon>Pseudotrocha</taxon>
        <taxon>Ploima</taxon>
        <taxon>Brachionidae</taxon>
        <taxon>Brachionus</taxon>
    </lineage>
</organism>
<sequence length="154" mass="16702">MMKFIIFTICLIAVCHSATLSHGENSTVLLNETVSSSEHFSVNLTNSTDLHREKRQFRFGFRDGPRRFDNSDGFDRFGSGSFRQRQRPNQGSNFNNNNANGGFNSGSNFNNNNAGGGSGSNFNNNNAGVGGGSNFNNNNAGGRGESNFNNNNAF</sequence>
<dbReference type="Proteomes" id="UP000663879">
    <property type="component" value="Unassembled WGS sequence"/>
</dbReference>
<feature type="compositionally biased region" description="Polar residues" evidence="1">
    <location>
        <begin position="81"/>
        <end position="90"/>
    </location>
</feature>
<keyword evidence="4" id="KW-1185">Reference proteome</keyword>
<proteinExistence type="predicted"/>
<feature type="signal peptide" evidence="2">
    <location>
        <begin position="1"/>
        <end position="17"/>
    </location>
</feature>
<dbReference type="EMBL" id="CAJNOC010001405">
    <property type="protein sequence ID" value="CAF0862065.1"/>
    <property type="molecule type" value="Genomic_DNA"/>
</dbReference>
<evidence type="ECO:0000256" key="1">
    <source>
        <dbReference type="SAM" id="MobiDB-lite"/>
    </source>
</evidence>
<name>A0A813XAF8_9BILA</name>
<feature type="chain" id="PRO_5032414241" evidence="2">
    <location>
        <begin position="18"/>
        <end position="154"/>
    </location>
</feature>
<accession>A0A813XAF8</accession>
<evidence type="ECO:0000313" key="4">
    <source>
        <dbReference type="Proteomes" id="UP000663879"/>
    </source>
</evidence>
<keyword evidence="2" id="KW-0732">Signal</keyword>
<feature type="region of interest" description="Disordered" evidence="1">
    <location>
        <begin position="70"/>
        <end position="120"/>
    </location>
</feature>
<feature type="region of interest" description="Disordered" evidence="1">
    <location>
        <begin position="133"/>
        <end position="154"/>
    </location>
</feature>
<evidence type="ECO:0000313" key="3">
    <source>
        <dbReference type="EMBL" id="CAF0862065.1"/>
    </source>
</evidence>